<dbReference type="InterPro" id="IPR012677">
    <property type="entry name" value="Nucleotide-bd_a/b_plait_sf"/>
</dbReference>
<dbReference type="PANTHER" id="PTHR46259">
    <property type="entry name" value="ZINC FINGER CCHC-TYPE AND RNA-BINDING MOTIF-CONTAINING PROTEIN 1"/>
    <property type="match status" value="1"/>
</dbReference>
<reference evidence="17 18" key="1">
    <citation type="journal article" date="2019" name="Sci. Rep.">
        <title>Orb-weaving spider Araneus ventricosus genome elucidates the spidroin gene catalogue.</title>
        <authorList>
            <person name="Kono N."/>
            <person name="Nakamura H."/>
            <person name="Ohtoshi R."/>
            <person name="Moran D.A.P."/>
            <person name="Shinohara A."/>
            <person name="Yoshida Y."/>
            <person name="Fujiwara M."/>
            <person name="Mori M."/>
            <person name="Tomita M."/>
            <person name="Arakawa K."/>
        </authorList>
    </citation>
    <scope>NUCLEOTIDE SEQUENCE [LARGE SCALE GENOMIC DNA]</scope>
</reference>
<feature type="domain" description="CCHC-type" evidence="16">
    <location>
        <begin position="107"/>
        <end position="122"/>
    </location>
</feature>
<evidence type="ECO:0000256" key="2">
    <source>
        <dbReference type="ARBA" id="ARBA00015428"/>
    </source>
</evidence>
<evidence type="ECO:0000256" key="12">
    <source>
        <dbReference type="PROSITE-ProRule" id="PRU00047"/>
    </source>
</evidence>
<keyword evidence="6 12" id="KW-0863">Zinc-finger</keyword>
<proteinExistence type="predicted"/>
<evidence type="ECO:0000256" key="1">
    <source>
        <dbReference type="ARBA" id="ARBA00004123"/>
    </source>
</evidence>
<dbReference type="FunFam" id="3.30.70.330:FF:000233">
    <property type="entry name" value="Zinc finger CCHC-type and RNA-binding motif-containing protein 1"/>
    <property type="match status" value="1"/>
</dbReference>
<dbReference type="Proteomes" id="UP000499080">
    <property type="component" value="Unassembled WGS sequence"/>
</dbReference>
<dbReference type="SMART" id="SM00343">
    <property type="entry name" value="ZnF_C2HC"/>
    <property type="match status" value="1"/>
</dbReference>
<evidence type="ECO:0000256" key="4">
    <source>
        <dbReference type="ARBA" id="ARBA00022723"/>
    </source>
</evidence>
<evidence type="ECO:0000259" key="15">
    <source>
        <dbReference type="PROSITE" id="PS50102"/>
    </source>
</evidence>
<evidence type="ECO:0000256" key="7">
    <source>
        <dbReference type="ARBA" id="ARBA00022833"/>
    </source>
</evidence>
<dbReference type="Pfam" id="PF00098">
    <property type="entry name" value="zf-CCHC"/>
    <property type="match status" value="1"/>
</dbReference>
<evidence type="ECO:0000313" key="17">
    <source>
        <dbReference type="EMBL" id="GBM63314.1"/>
    </source>
</evidence>
<dbReference type="PANTHER" id="PTHR46259:SF1">
    <property type="entry name" value="ZINC FINGER CCHC-TYPE AND RNA-BINDING MOTIF-CONTAINING PROTEIN 1"/>
    <property type="match status" value="1"/>
</dbReference>
<keyword evidence="7" id="KW-0862">Zinc</keyword>
<comment type="caution">
    <text evidence="17">The sequence shown here is derived from an EMBL/GenBank/DDBJ whole genome shotgun (WGS) entry which is preliminary data.</text>
</comment>
<dbReference type="GO" id="GO:0008270">
    <property type="term" value="F:zinc ion binding"/>
    <property type="evidence" value="ECO:0007669"/>
    <property type="project" value="UniProtKB-KW"/>
</dbReference>
<organism evidence="17 18">
    <name type="scientific">Araneus ventricosus</name>
    <name type="common">Orbweaver spider</name>
    <name type="synonym">Epeira ventricosa</name>
    <dbReference type="NCBI Taxonomy" id="182803"/>
    <lineage>
        <taxon>Eukaryota</taxon>
        <taxon>Metazoa</taxon>
        <taxon>Ecdysozoa</taxon>
        <taxon>Arthropoda</taxon>
        <taxon>Chelicerata</taxon>
        <taxon>Arachnida</taxon>
        <taxon>Araneae</taxon>
        <taxon>Araneomorphae</taxon>
        <taxon>Entelegynae</taxon>
        <taxon>Araneoidea</taxon>
        <taxon>Araneidae</taxon>
        <taxon>Araneus</taxon>
    </lineage>
</organism>
<dbReference type="CDD" id="cd12393">
    <property type="entry name" value="RRM_ZCRB1"/>
    <property type="match status" value="1"/>
</dbReference>
<protein>
    <recommendedName>
        <fullName evidence="2">Zinc finger CCHC-type and RNA-binding motif-containing protein 1</fullName>
    </recommendedName>
    <alternativeName>
        <fullName evidence="11">U11/U12 small nuclear ribonucleoprotein 31 kDa protein</fullName>
    </alternativeName>
</protein>
<dbReference type="GO" id="GO:0005689">
    <property type="term" value="C:U12-type spliceosomal complex"/>
    <property type="evidence" value="ECO:0007669"/>
    <property type="project" value="InterPro"/>
</dbReference>
<dbReference type="SUPFAM" id="SSF57756">
    <property type="entry name" value="Retrovirus zinc finger-like domains"/>
    <property type="match status" value="1"/>
</dbReference>
<keyword evidence="8 13" id="KW-0694">RNA-binding</keyword>
<name>A0A4Y2HDD3_ARAVE</name>
<dbReference type="SMART" id="SM00361">
    <property type="entry name" value="RRM_1"/>
    <property type="match status" value="1"/>
</dbReference>
<dbReference type="AlphaFoldDB" id="A0A4Y2HDD3"/>
<feature type="region of interest" description="Disordered" evidence="14">
    <location>
        <begin position="194"/>
        <end position="219"/>
    </location>
</feature>
<keyword evidence="9" id="KW-0508">mRNA splicing</keyword>
<evidence type="ECO:0000256" key="6">
    <source>
        <dbReference type="ARBA" id="ARBA00022771"/>
    </source>
</evidence>
<dbReference type="PROSITE" id="PS50102">
    <property type="entry name" value="RRM"/>
    <property type="match status" value="1"/>
</dbReference>
<dbReference type="InterPro" id="IPR001878">
    <property type="entry name" value="Znf_CCHC"/>
</dbReference>
<dbReference type="SUPFAM" id="SSF54928">
    <property type="entry name" value="RNA-binding domain, RBD"/>
    <property type="match status" value="1"/>
</dbReference>
<evidence type="ECO:0000256" key="10">
    <source>
        <dbReference type="ARBA" id="ARBA00023242"/>
    </source>
</evidence>
<gene>
    <name evidence="17" type="primary">zcrb1</name>
    <name evidence="17" type="ORF">AVEN_236986_1</name>
</gene>
<evidence type="ECO:0000256" key="11">
    <source>
        <dbReference type="ARBA" id="ARBA00032031"/>
    </source>
</evidence>
<dbReference type="Gene3D" id="4.10.60.10">
    <property type="entry name" value="Zinc finger, CCHC-type"/>
    <property type="match status" value="1"/>
</dbReference>
<feature type="domain" description="RRM" evidence="15">
    <location>
        <begin position="10"/>
        <end position="88"/>
    </location>
</feature>
<dbReference type="PROSITE" id="PS50158">
    <property type="entry name" value="ZF_CCHC"/>
    <property type="match status" value="1"/>
</dbReference>
<evidence type="ECO:0000259" key="16">
    <source>
        <dbReference type="PROSITE" id="PS50158"/>
    </source>
</evidence>
<evidence type="ECO:0000313" key="18">
    <source>
        <dbReference type="Proteomes" id="UP000499080"/>
    </source>
</evidence>
<dbReference type="GO" id="GO:0000398">
    <property type="term" value="P:mRNA splicing, via spliceosome"/>
    <property type="evidence" value="ECO:0007669"/>
    <property type="project" value="InterPro"/>
</dbReference>
<feature type="region of interest" description="Disordered" evidence="14">
    <location>
        <begin position="136"/>
        <end position="170"/>
    </location>
</feature>
<dbReference type="Pfam" id="PF00076">
    <property type="entry name" value="RRM_1"/>
    <property type="match status" value="1"/>
</dbReference>
<sequence>MSGGFCPSKSTVYISNLPFSLTNNDLHKILEKYGKVVKVTLVKDKVTHNSKGVAFVLFLDKEGAQKCVRSLNQQQLFGRTLKCSIAKDNGRATEFIRRKFYKDKSQCYECGEEGHLSYNCPKNMLGDRVVEKKEKKKRKFHNEEEYPESEQESEEEVGEDPGLESLSAAIRYQQEKIEEEEYRIKVATGEYEVKNETPSIKKKKFKKSDYFSDEEEVED</sequence>
<dbReference type="OrthoDB" id="267048at2759"/>
<dbReference type="InterPro" id="IPR036875">
    <property type="entry name" value="Znf_CCHC_sf"/>
</dbReference>
<dbReference type="InterPro" id="IPR034219">
    <property type="entry name" value="ZCRB1_RRM"/>
</dbReference>
<dbReference type="EMBL" id="BGPR01001861">
    <property type="protein sequence ID" value="GBM63314.1"/>
    <property type="molecule type" value="Genomic_DNA"/>
</dbReference>
<evidence type="ECO:0000256" key="13">
    <source>
        <dbReference type="PROSITE-ProRule" id="PRU00176"/>
    </source>
</evidence>
<evidence type="ECO:0000256" key="8">
    <source>
        <dbReference type="ARBA" id="ARBA00022884"/>
    </source>
</evidence>
<dbReference type="SMART" id="SM00360">
    <property type="entry name" value="RRM"/>
    <property type="match status" value="1"/>
</dbReference>
<dbReference type="InterPro" id="IPR035979">
    <property type="entry name" value="RBD_domain_sf"/>
</dbReference>
<dbReference type="InterPro" id="IPR044598">
    <property type="entry name" value="ZCRB1"/>
</dbReference>
<evidence type="ECO:0000256" key="14">
    <source>
        <dbReference type="SAM" id="MobiDB-lite"/>
    </source>
</evidence>
<dbReference type="GO" id="GO:0003723">
    <property type="term" value="F:RNA binding"/>
    <property type="evidence" value="ECO:0007669"/>
    <property type="project" value="UniProtKB-UniRule"/>
</dbReference>
<keyword evidence="3" id="KW-0507">mRNA processing</keyword>
<keyword evidence="10" id="KW-0539">Nucleus</keyword>
<evidence type="ECO:0000256" key="5">
    <source>
        <dbReference type="ARBA" id="ARBA00022728"/>
    </source>
</evidence>
<keyword evidence="4" id="KW-0479">Metal-binding</keyword>
<dbReference type="InterPro" id="IPR003954">
    <property type="entry name" value="RRM_euk-type"/>
</dbReference>
<dbReference type="Gene3D" id="3.30.70.330">
    <property type="match status" value="1"/>
</dbReference>
<comment type="subcellular location">
    <subcellularLocation>
        <location evidence="1">Nucleus</location>
    </subcellularLocation>
</comment>
<dbReference type="InterPro" id="IPR000504">
    <property type="entry name" value="RRM_dom"/>
</dbReference>
<evidence type="ECO:0000256" key="3">
    <source>
        <dbReference type="ARBA" id="ARBA00022664"/>
    </source>
</evidence>
<keyword evidence="5" id="KW-0747">Spliceosome</keyword>
<accession>A0A4Y2HDD3</accession>
<keyword evidence="18" id="KW-1185">Reference proteome</keyword>
<feature type="compositionally biased region" description="Acidic residues" evidence="14">
    <location>
        <begin position="145"/>
        <end position="162"/>
    </location>
</feature>
<evidence type="ECO:0000256" key="9">
    <source>
        <dbReference type="ARBA" id="ARBA00023187"/>
    </source>
</evidence>